<comment type="caution">
    <text evidence="1">The sequence shown here is derived from an EMBL/GenBank/DDBJ whole genome shotgun (WGS) entry which is preliminary data.</text>
</comment>
<evidence type="ECO:0000313" key="1">
    <source>
        <dbReference type="EMBL" id="GEE02423.1"/>
    </source>
</evidence>
<dbReference type="EMBL" id="BJOV01000005">
    <property type="protein sequence ID" value="GEE02423.1"/>
    <property type="molecule type" value="Genomic_DNA"/>
</dbReference>
<reference evidence="2" key="1">
    <citation type="submission" date="2019-06" db="EMBL/GenBank/DDBJ databases">
        <title>Gordonia isolated from sludge of a wastewater treatment plant.</title>
        <authorList>
            <person name="Tamura T."/>
            <person name="Aoyama K."/>
            <person name="Kang Y."/>
            <person name="Saito S."/>
            <person name="Akiyama N."/>
            <person name="Yazawa K."/>
            <person name="Gonoi T."/>
            <person name="Mikami Y."/>
        </authorList>
    </citation>
    <scope>NUCLEOTIDE SEQUENCE [LARGE SCALE GENOMIC DNA]</scope>
    <source>
        <strain evidence="2">NBRC 107696</strain>
    </source>
</reference>
<evidence type="ECO:0000313" key="2">
    <source>
        <dbReference type="Proteomes" id="UP000444960"/>
    </source>
</evidence>
<dbReference type="Proteomes" id="UP000444960">
    <property type="component" value="Unassembled WGS sequence"/>
</dbReference>
<name>A0A7I9VBD7_9ACTN</name>
<evidence type="ECO:0008006" key="3">
    <source>
        <dbReference type="Google" id="ProtNLM"/>
    </source>
</evidence>
<sequence>MGYNCGSLVTHINSAYSGLVTRMRRRLVCIDMSKATLGNPQVEPSESLIAELRGALQAIPPAERPAPDRRADFTAREVADLAGLSMATIRREVRLGRLEAVRDGQRFAIPVFSYVRWRAARRRPVGGAQG</sequence>
<protein>
    <recommendedName>
        <fullName evidence="3">Helix-turn-helix domain-containing protein</fullName>
    </recommendedName>
</protein>
<organism evidence="1 2">
    <name type="scientific">Gordonia spumicola</name>
    <dbReference type="NCBI Taxonomy" id="589161"/>
    <lineage>
        <taxon>Bacteria</taxon>
        <taxon>Bacillati</taxon>
        <taxon>Actinomycetota</taxon>
        <taxon>Actinomycetes</taxon>
        <taxon>Mycobacteriales</taxon>
        <taxon>Gordoniaceae</taxon>
        <taxon>Gordonia</taxon>
    </lineage>
</organism>
<proteinExistence type="predicted"/>
<accession>A0A7I9VBD7</accession>
<dbReference type="AlphaFoldDB" id="A0A7I9VBD7"/>
<keyword evidence="2" id="KW-1185">Reference proteome</keyword>
<gene>
    <name evidence="1" type="ORF">nbrc107696_28690</name>
</gene>